<keyword evidence="5 7" id="KW-1133">Transmembrane helix</keyword>
<protein>
    <submittedName>
        <fullName evidence="9">L-arabinose transport system permease protein AraQ</fullName>
    </submittedName>
</protein>
<feature type="domain" description="ABC transmembrane type-1" evidence="8">
    <location>
        <begin position="69"/>
        <end position="258"/>
    </location>
</feature>
<dbReference type="Gene3D" id="1.10.3720.10">
    <property type="entry name" value="MetI-like"/>
    <property type="match status" value="1"/>
</dbReference>
<dbReference type="EMBL" id="LZZM01000195">
    <property type="protein sequence ID" value="OOM74715.1"/>
    <property type="molecule type" value="Genomic_DNA"/>
</dbReference>
<keyword evidence="4 7" id="KW-0812">Transmembrane</keyword>
<dbReference type="Proteomes" id="UP000190890">
    <property type="component" value="Unassembled WGS sequence"/>
</dbReference>
<dbReference type="RefSeq" id="WP_077848738.1">
    <property type="nucleotide sequence ID" value="NZ_LZZM01000195.1"/>
</dbReference>
<dbReference type="AlphaFoldDB" id="A0A1S8TBA6"/>
<proteinExistence type="inferred from homology"/>
<dbReference type="STRING" id="29367.CLPUN_37330"/>
<dbReference type="InterPro" id="IPR000515">
    <property type="entry name" value="MetI-like"/>
</dbReference>
<feature type="transmembrane region" description="Helical" evidence="7">
    <location>
        <begin position="12"/>
        <end position="33"/>
    </location>
</feature>
<gene>
    <name evidence="9" type="primary">araQ_8</name>
    <name evidence="9" type="ORF">CLPUN_37330</name>
</gene>
<keyword evidence="6 7" id="KW-0472">Membrane</keyword>
<dbReference type="SUPFAM" id="SSF161098">
    <property type="entry name" value="MetI-like"/>
    <property type="match status" value="1"/>
</dbReference>
<feature type="transmembrane region" description="Helical" evidence="7">
    <location>
        <begin position="237"/>
        <end position="258"/>
    </location>
</feature>
<dbReference type="InterPro" id="IPR035906">
    <property type="entry name" value="MetI-like_sf"/>
</dbReference>
<reference evidence="9 10" key="1">
    <citation type="submission" date="2016-05" db="EMBL/GenBank/DDBJ databases">
        <title>Microbial solvent formation.</title>
        <authorList>
            <person name="Poehlein A."/>
            <person name="Montoya Solano J.D."/>
            <person name="Flitsch S."/>
            <person name="Krabben P."/>
            <person name="Duerre P."/>
            <person name="Daniel R."/>
        </authorList>
    </citation>
    <scope>NUCLEOTIDE SEQUENCE [LARGE SCALE GENOMIC DNA]</scope>
    <source>
        <strain evidence="9 10">DSM 2619</strain>
    </source>
</reference>
<dbReference type="GO" id="GO:0055085">
    <property type="term" value="P:transmembrane transport"/>
    <property type="evidence" value="ECO:0007669"/>
    <property type="project" value="InterPro"/>
</dbReference>
<name>A0A1S8TBA6_9CLOT</name>
<dbReference type="PROSITE" id="PS50928">
    <property type="entry name" value="ABC_TM1"/>
    <property type="match status" value="1"/>
</dbReference>
<evidence type="ECO:0000313" key="10">
    <source>
        <dbReference type="Proteomes" id="UP000190890"/>
    </source>
</evidence>
<dbReference type="PANTHER" id="PTHR43744:SF8">
    <property type="entry name" value="SN-GLYCEROL-3-PHOSPHATE TRANSPORT SYSTEM PERMEASE PROTEIN UGPE"/>
    <property type="match status" value="1"/>
</dbReference>
<dbReference type="OrthoDB" id="9787837at2"/>
<evidence type="ECO:0000256" key="1">
    <source>
        <dbReference type="ARBA" id="ARBA00004651"/>
    </source>
</evidence>
<comment type="subcellular location">
    <subcellularLocation>
        <location evidence="1 7">Cell membrane</location>
        <topology evidence="1 7">Multi-pass membrane protein</topology>
    </subcellularLocation>
</comment>
<keyword evidence="3" id="KW-1003">Cell membrane</keyword>
<feature type="transmembrane region" description="Helical" evidence="7">
    <location>
        <begin position="137"/>
        <end position="158"/>
    </location>
</feature>
<evidence type="ECO:0000256" key="7">
    <source>
        <dbReference type="RuleBase" id="RU363032"/>
    </source>
</evidence>
<evidence type="ECO:0000256" key="6">
    <source>
        <dbReference type="ARBA" id="ARBA00023136"/>
    </source>
</evidence>
<dbReference type="Pfam" id="PF00528">
    <property type="entry name" value="BPD_transp_1"/>
    <property type="match status" value="1"/>
</dbReference>
<organism evidence="9 10">
    <name type="scientific">Clostridium puniceum</name>
    <dbReference type="NCBI Taxonomy" id="29367"/>
    <lineage>
        <taxon>Bacteria</taxon>
        <taxon>Bacillati</taxon>
        <taxon>Bacillota</taxon>
        <taxon>Clostridia</taxon>
        <taxon>Eubacteriales</taxon>
        <taxon>Clostridiaceae</taxon>
        <taxon>Clostridium</taxon>
    </lineage>
</organism>
<evidence type="ECO:0000259" key="8">
    <source>
        <dbReference type="PROSITE" id="PS50928"/>
    </source>
</evidence>
<evidence type="ECO:0000256" key="4">
    <source>
        <dbReference type="ARBA" id="ARBA00022692"/>
    </source>
</evidence>
<keyword evidence="2 7" id="KW-0813">Transport</keyword>
<evidence type="ECO:0000256" key="3">
    <source>
        <dbReference type="ARBA" id="ARBA00022475"/>
    </source>
</evidence>
<keyword evidence="10" id="KW-1185">Reference proteome</keyword>
<comment type="caution">
    <text evidence="9">The sequence shown here is derived from an EMBL/GenBank/DDBJ whole genome shotgun (WGS) entry which is preliminary data.</text>
</comment>
<dbReference type="GO" id="GO:0005886">
    <property type="term" value="C:plasma membrane"/>
    <property type="evidence" value="ECO:0007669"/>
    <property type="project" value="UniProtKB-SubCell"/>
</dbReference>
<feature type="transmembrane region" description="Helical" evidence="7">
    <location>
        <begin position="104"/>
        <end position="125"/>
    </location>
</feature>
<dbReference type="CDD" id="cd06261">
    <property type="entry name" value="TM_PBP2"/>
    <property type="match status" value="1"/>
</dbReference>
<comment type="similarity">
    <text evidence="7">Belongs to the binding-protein-dependent transport system permease family.</text>
</comment>
<feature type="transmembrane region" description="Helical" evidence="7">
    <location>
        <begin position="179"/>
        <end position="201"/>
    </location>
</feature>
<sequence>MRSRRNKVILTITNIVVGLVIIVPILYALSVSFMTPDEMFTTPINLLPKGFYLGNYEQVLNTIPVFTFLINSFIVATAVTIGQILTSSLSAYAFVFYEFKGKKILFMAMIATMMIPSEGVIISNYLTIGSWNMLDSYAGMIIPFLTSAMGIFMIRQFFLTVPREFKEASVIDGCTSFQFFCKILMPVSKPIVGALGIYTFLSTWNQYMWPLLTTSKKEMRTVQIGISMLQSSEAQSFGMILAGIIIILIPSIFIFILGQKQLVQGMTSGAVKG</sequence>
<evidence type="ECO:0000256" key="5">
    <source>
        <dbReference type="ARBA" id="ARBA00022989"/>
    </source>
</evidence>
<accession>A0A1S8TBA6</accession>
<feature type="transmembrane region" description="Helical" evidence="7">
    <location>
        <begin position="68"/>
        <end position="97"/>
    </location>
</feature>
<evidence type="ECO:0000313" key="9">
    <source>
        <dbReference type="EMBL" id="OOM74715.1"/>
    </source>
</evidence>
<dbReference type="PANTHER" id="PTHR43744">
    <property type="entry name" value="ABC TRANSPORTER PERMEASE PROTEIN MG189-RELATED-RELATED"/>
    <property type="match status" value="1"/>
</dbReference>
<evidence type="ECO:0000256" key="2">
    <source>
        <dbReference type="ARBA" id="ARBA00022448"/>
    </source>
</evidence>